<feature type="compositionally biased region" description="Basic and acidic residues" evidence="1">
    <location>
        <begin position="17"/>
        <end position="29"/>
    </location>
</feature>
<organism evidence="2 3">
    <name type="scientific">Litorilinea aerophila</name>
    <dbReference type="NCBI Taxonomy" id="1204385"/>
    <lineage>
        <taxon>Bacteria</taxon>
        <taxon>Bacillati</taxon>
        <taxon>Chloroflexota</taxon>
        <taxon>Caldilineae</taxon>
        <taxon>Caldilineales</taxon>
        <taxon>Caldilineaceae</taxon>
        <taxon>Litorilinea</taxon>
    </lineage>
</organism>
<accession>A0A540VAT4</accession>
<gene>
    <name evidence="2" type="ORF">FKZ61_19290</name>
</gene>
<dbReference type="RefSeq" id="WP_141611799.1">
    <property type="nucleotide sequence ID" value="NZ_VIGC02000031.1"/>
</dbReference>
<evidence type="ECO:0000313" key="3">
    <source>
        <dbReference type="Proteomes" id="UP000317371"/>
    </source>
</evidence>
<evidence type="ECO:0000313" key="2">
    <source>
        <dbReference type="EMBL" id="TQE93877.1"/>
    </source>
</evidence>
<dbReference type="AlphaFoldDB" id="A0A540VAT4"/>
<keyword evidence="3" id="KW-1185">Reference proteome</keyword>
<dbReference type="InParanoid" id="A0A540VAT4"/>
<comment type="caution">
    <text evidence="2">The sequence shown here is derived from an EMBL/GenBank/DDBJ whole genome shotgun (WGS) entry which is preliminary data.</text>
</comment>
<sequence>MEEKEMGTQAEAGAQEEQARQESHQERISGQELIQELDRLGHKVAEVVEIAWNSEQRKHIQEDLRRGLSALVANLEQGLQEVSQKPQTREILEKAEDVAESVGEKVRSSKVAQELAAGLVQGLRALSERMDRLAAELQEKQPTSQGDAETGEQEIPIDRE</sequence>
<evidence type="ECO:0000256" key="1">
    <source>
        <dbReference type="SAM" id="MobiDB-lite"/>
    </source>
</evidence>
<feature type="region of interest" description="Disordered" evidence="1">
    <location>
        <begin position="134"/>
        <end position="160"/>
    </location>
</feature>
<dbReference type="Proteomes" id="UP000317371">
    <property type="component" value="Unassembled WGS sequence"/>
</dbReference>
<dbReference type="OrthoDB" id="9962980at2"/>
<feature type="region of interest" description="Disordered" evidence="1">
    <location>
        <begin position="1"/>
        <end position="31"/>
    </location>
</feature>
<name>A0A540VAT4_9CHLR</name>
<reference evidence="2 3" key="1">
    <citation type="submission" date="2019-06" db="EMBL/GenBank/DDBJ databases">
        <title>Genome sequence of Litorilinea aerophila BAA-2444.</title>
        <authorList>
            <person name="Maclea K.S."/>
            <person name="Maurais E.G."/>
            <person name="Iannazzi L.C."/>
        </authorList>
    </citation>
    <scope>NUCLEOTIDE SEQUENCE [LARGE SCALE GENOMIC DNA]</scope>
    <source>
        <strain evidence="2 3">ATCC BAA-2444</strain>
    </source>
</reference>
<proteinExistence type="predicted"/>
<dbReference type="EMBL" id="VIGC01000031">
    <property type="protein sequence ID" value="TQE93877.1"/>
    <property type="molecule type" value="Genomic_DNA"/>
</dbReference>
<protein>
    <submittedName>
        <fullName evidence="2">Uncharacterized protein</fullName>
    </submittedName>
</protein>